<keyword evidence="3" id="KW-1133">Transmembrane helix</keyword>
<dbReference type="Pfam" id="PF00015">
    <property type="entry name" value="MCPsignal"/>
    <property type="match status" value="1"/>
</dbReference>
<gene>
    <name evidence="5" type="primary">mcpB_6</name>
    <name evidence="5" type="ORF">CLOTH_17880</name>
</gene>
<dbReference type="CDD" id="cd12912">
    <property type="entry name" value="PDC2_MCP_like"/>
    <property type="match status" value="1"/>
</dbReference>
<evidence type="ECO:0000313" key="5">
    <source>
        <dbReference type="EMBL" id="OPJ54976.1"/>
    </source>
</evidence>
<keyword evidence="3" id="KW-0472">Membrane</keyword>
<feature type="transmembrane region" description="Helical" evidence="3">
    <location>
        <begin position="12"/>
        <end position="33"/>
    </location>
</feature>
<dbReference type="GO" id="GO:0016020">
    <property type="term" value="C:membrane"/>
    <property type="evidence" value="ECO:0007669"/>
    <property type="project" value="InterPro"/>
</dbReference>
<evidence type="ECO:0000259" key="4">
    <source>
        <dbReference type="PROSITE" id="PS50111"/>
    </source>
</evidence>
<keyword evidence="6" id="KW-1185">Reference proteome</keyword>
<dbReference type="Gene3D" id="3.30.450.20">
    <property type="entry name" value="PAS domain"/>
    <property type="match status" value="2"/>
</dbReference>
<dbReference type="Proteomes" id="UP000190140">
    <property type="component" value="Unassembled WGS sequence"/>
</dbReference>
<accession>A0A1V4I4S8</accession>
<reference evidence="5 6" key="1">
    <citation type="submission" date="2017-03" db="EMBL/GenBank/DDBJ databases">
        <title>Genome sequence of Clostridium thermoalcaliphilum DSM 7309.</title>
        <authorList>
            <person name="Poehlein A."/>
            <person name="Daniel R."/>
        </authorList>
    </citation>
    <scope>NUCLEOTIDE SEQUENCE [LARGE SCALE GENOMIC DNA]</scope>
    <source>
        <strain evidence="5 6">DSM 7309</strain>
    </source>
</reference>
<dbReference type="AlphaFoldDB" id="A0A1V4I4S8"/>
<dbReference type="Gene3D" id="1.10.287.950">
    <property type="entry name" value="Methyl-accepting chemotaxis protein"/>
    <property type="match status" value="1"/>
</dbReference>
<evidence type="ECO:0000313" key="6">
    <source>
        <dbReference type="Proteomes" id="UP000190140"/>
    </source>
</evidence>
<dbReference type="GO" id="GO:0007165">
    <property type="term" value="P:signal transduction"/>
    <property type="evidence" value="ECO:0007669"/>
    <property type="project" value="UniProtKB-KW"/>
</dbReference>
<sequence>MKIRLNSIRLKIIYSILLCSIFIASLVGGVSVLRTRSMIEEYAQKELRYISENKGYEFENIMDNISSSVERLGDTALNLFDINEFNQNESYLREYINEMDSIIKRYSENTKETFGAYIYLNPELKNKAYGIWYADISGNRNFQIQEEISIDEFNRNNPAMNWYYNAVDNKSGTWIDPYMEKSINKYLISYTKPIYVDNLLIGVVGMDIDFDVVKDAVRKIRAYDTGYAFLLSKEYNFLAHPTLKMEDNLKNIDNGSLAFMADEIYQNKSGVISYKFKGEDKILGYSHLNNGYTLVTCVEFNEVFSEVNKLVRLSITIILLGVILAISISLYIGNKLTKPVIGVTDALNKTANLDISDNKEYEYLLNYKDECKDMGKSIIKLRKVLRDSIKVLHKNSKELMHHSTLLTKNIEESSYAIEEVSKSTDELATGATKQAQSAQEGLQKLEDLAKKIDILGNETKIIKEDIENTIRVNKEGVEYVSELNKASKENDDAVHKLTSKMIELDKSSYLISKAVSSIEAISDQTNLLALNAAIEAARAVDAGRGFVVVADEIRKLSQQASVYTKEIGEIVLSVQINMESMKKEIEYAVEAVKKSNEASSNAEKSFNEIDNAVSKIIREVSTFVKNIESINDDKDDVVAFIQEISSISQESAASTQQVSASVEEQFSSMEEISSSAEALLNIVKELDEIVNKFKI</sequence>
<keyword evidence="3" id="KW-0812">Transmembrane</keyword>
<keyword evidence="1 2" id="KW-0807">Transducer</keyword>
<organism evidence="5 6">
    <name type="scientific">Alkalithermobacter paradoxus</name>
    <dbReference type="NCBI Taxonomy" id="29349"/>
    <lineage>
        <taxon>Bacteria</taxon>
        <taxon>Bacillati</taxon>
        <taxon>Bacillota</taxon>
        <taxon>Clostridia</taxon>
        <taxon>Peptostreptococcales</taxon>
        <taxon>Tepidibacteraceae</taxon>
        <taxon>Alkalithermobacter</taxon>
    </lineage>
</organism>
<dbReference type="Gene3D" id="6.10.340.10">
    <property type="match status" value="1"/>
</dbReference>
<dbReference type="Pfam" id="PF22673">
    <property type="entry name" value="MCP-like_PDC_1"/>
    <property type="match status" value="1"/>
</dbReference>
<dbReference type="PANTHER" id="PTHR32089">
    <property type="entry name" value="METHYL-ACCEPTING CHEMOTAXIS PROTEIN MCPB"/>
    <property type="match status" value="1"/>
</dbReference>
<dbReference type="EMBL" id="MZGW01000009">
    <property type="protein sequence ID" value="OPJ54976.1"/>
    <property type="molecule type" value="Genomic_DNA"/>
</dbReference>
<comment type="caution">
    <text evidence="5">The sequence shown here is derived from an EMBL/GenBank/DDBJ whole genome shotgun (WGS) entry which is preliminary data.</text>
</comment>
<dbReference type="InterPro" id="IPR004089">
    <property type="entry name" value="MCPsignal_dom"/>
</dbReference>
<proteinExistence type="predicted"/>
<dbReference type="RefSeq" id="WP_079413238.1">
    <property type="nucleotide sequence ID" value="NZ_MZGW01000009.1"/>
</dbReference>
<evidence type="ECO:0000256" key="1">
    <source>
        <dbReference type="ARBA" id="ARBA00023224"/>
    </source>
</evidence>
<feature type="transmembrane region" description="Helical" evidence="3">
    <location>
        <begin position="310"/>
        <end position="332"/>
    </location>
</feature>
<evidence type="ECO:0000256" key="2">
    <source>
        <dbReference type="PROSITE-ProRule" id="PRU00284"/>
    </source>
</evidence>
<feature type="domain" description="Methyl-accepting transducer" evidence="4">
    <location>
        <begin position="409"/>
        <end position="666"/>
    </location>
</feature>
<dbReference type="STRING" id="29349.CLOTH_17880"/>
<dbReference type="PANTHER" id="PTHR32089:SF112">
    <property type="entry name" value="LYSOZYME-LIKE PROTEIN-RELATED"/>
    <property type="match status" value="1"/>
</dbReference>
<dbReference type="SUPFAM" id="SSF58104">
    <property type="entry name" value="Methyl-accepting chemotaxis protein (MCP) signaling domain"/>
    <property type="match status" value="1"/>
</dbReference>
<dbReference type="PROSITE" id="PS50111">
    <property type="entry name" value="CHEMOTAXIS_TRANSDUC_2"/>
    <property type="match status" value="1"/>
</dbReference>
<dbReference type="CDD" id="cd12913">
    <property type="entry name" value="PDC1_MCP_like"/>
    <property type="match status" value="1"/>
</dbReference>
<dbReference type="SMART" id="SM00283">
    <property type="entry name" value="MA"/>
    <property type="match status" value="1"/>
</dbReference>
<protein>
    <submittedName>
        <fullName evidence="5">Methyl-accepting chemotaxis protein McpB</fullName>
    </submittedName>
</protein>
<evidence type="ECO:0000256" key="3">
    <source>
        <dbReference type="SAM" id="Phobius"/>
    </source>
</evidence>
<dbReference type="OrthoDB" id="9804955at2"/>
<name>A0A1V4I4S8_9FIRM</name>